<evidence type="ECO:0000313" key="1">
    <source>
        <dbReference type="EMBL" id="ODS03929.1"/>
    </source>
</evidence>
<protein>
    <submittedName>
        <fullName evidence="1">Uncharacterized protein</fullName>
    </submittedName>
</protein>
<sequence>MIAVDIGDLCRERQLGLLPACQRVERRLRVRFDQIVGLHCCHRPQQTAMRELDQAAGLIGVEQEGQSKRLKRITRGHDAVDGETIEKPVELRHLVAGEAVIFEDLPHDSGKRPAADAARQPVPELPIAAVGPYRQRIGKGGVRPGIPSVDEDAGRIDHAPAIDARHRVLTGHKVFVARIEEALDGLDVAALNEIVAHAAREIRRETLRALRIDEHVGLVRALSTAGQPISVNQIGFDSGTQAVCEPLSTPPGRL</sequence>
<keyword evidence="2" id="KW-1185">Reference proteome</keyword>
<evidence type="ECO:0000313" key="2">
    <source>
        <dbReference type="Proteomes" id="UP000095042"/>
    </source>
</evidence>
<accession>A0A1E3WDN7</accession>
<name>A0A1E3WDN7_9HYPH</name>
<proteinExistence type="predicted"/>
<dbReference type="EMBL" id="LPWD01000031">
    <property type="protein sequence ID" value="ODS03929.1"/>
    <property type="molecule type" value="Genomic_DNA"/>
</dbReference>
<dbReference type="AlphaFoldDB" id="A0A1E3WDN7"/>
<dbReference type="Proteomes" id="UP000095042">
    <property type="component" value="Unassembled WGS sequence"/>
</dbReference>
<comment type="caution">
    <text evidence="1">The sequence shown here is derived from an EMBL/GenBank/DDBJ whole genome shotgun (WGS) entry which is preliminary data.</text>
</comment>
<reference evidence="1 2" key="1">
    <citation type="journal article" date="2016" name="Environ. Microbiol.">
        <title>New Methyloceanibacter diversity from North Sea sediments includes methanotroph containing solely the soluble methane monooxygenase.</title>
        <authorList>
            <person name="Vekeman B."/>
            <person name="Kerckhof F.M."/>
            <person name="Cremers G."/>
            <person name="de Vos P."/>
            <person name="Vandamme P."/>
            <person name="Boon N."/>
            <person name="Op den Camp H.J."/>
            <person name="Heylen K."/>
        </authorList>
    </citation>
    <scope>NUCLEOTIDE SEQUENCE [LARGE SCALE GENOMIC DNA]</scope>
    <source>
        <strain evidence="1 2">R-67177</strain>
    </source>
</reference>
<gene>
    <name evidence="1" type="ORF">AUC71_06815</name>
</gene>
<organism evidence="1 2">
    <name type="scientific">Methyloceanibacter marginalis</name>
    <dbReference type="NCBI Taxonomy" id="1774971"/>
    <lineage>
        <taxon>Bacteria</taxon>
        <taxon>Pseudomonadati</taxon>
        <taxon>Pseudomonadota</taxon>
        <taxon>Alphaproteobacteria</taxon>
        <taxon>Hyphomicrobiales</taxon>
        <taxon>Hyphomicrobiaceae</taxon>
        <taxon>Methyloceanibacter</taxon>
    </lineage>
</organism>